<dbReference type="Pfam" id="PF13560">
    <property type="entry name" value="HTH_31"/>
    <property type="match status" value="1"/>
</dbReference>
<comment type="caution">
    <text evidence="2">The sequence shown here is derived from an EMBL/GenBank/DDBJ whole genome shotgun (WGS) entry which is preliminary data.</text>
</comment>
<evidence type="ECO:0000313" key="3">
    <source>
        <dbReference type="Proteomes" id="UP001197875"/>
    </source>
</evidence>
<dbReference type="CDD" id="cd00093">
    <property type="entry name" value="HTH_XRE"/>
    <property type="match status" value="1"/>
</dbReference>
<dbReference type="Gene3D" id="1.10.260.40">
    <property type="entry name" value="lambda repressor-like DNA-binding domains"/>
    <property type="match status" value="1"/>
</dbReference>
<gene>
    <name evidence="2" type="ORF">LKD71_07035</name>
</gene>
<evidence type="ECO:0000259" key="1">
    <source>
        <dbReference type="PROSITE" id="PS50943"/>
    </source>
</evidence>
<dbReference type="SUPFAM" id="SSF47413">
    <property type="entry name" value="lambda repressor-like DNA-binding domains"/>
    <property type="match status" value="1"/>
</dbReference>
<accession>A0AAE3DSG7</accession>
<sequence>MKKKNTDNLQQEMMNAPDLNQFLSRNQESFVNASVSELLNQLFERKNISKAALAKQAGMSEIYLHQIFAGRRKPSRNRLLCLCFGLEASVEETQELLKLCGMAQLYPKLKRDAIIYYGLLHGLKLFEINDKLFDEDEEILF</sequence>
<dbReference type="AlphaFoldDB" id="A0AAE3DSG7"/>
<dbReference type="GO" id="GO:0003677">
    <property type="term" value="F:DNA binding"/>
    <property type="evidence" value="ECO:0007669"/>
    <property type="project" value="InterPro"/>
</dbReference>
<evidence type="ECO:0000313" key="2">
    <source>
        <dbReference type="EMBL" id="MCC2189559.1"/>
    </source>
</evidence>
<dbReference type="InterPro" id="IPR010982">
    <property type="entry name" value="Lambda_DNA-bd_dom_sf"/>
</dbReference>
<dbReference type="InterPro" id="IPR001387">
    <property type="entry name" value="Cro/C1-type_HTH"/>
</dbReference>
<dbReference type="Proteomes" id="UP001197875">
    <property type="component" value="Unassembled WGS sequence"/>
</dbReference>
<proteinExistence type="predicted"/>
<organism evidence="2 3">
    <name type="scientific">Fusicatenibacter faecihominis</name>
    <dbReference type="NCBI Taxonomy" id="2881276"/>
    <lineage>
        <taxon>Bacteria</taxon>
        <taxon>Bacillati</taxon>
        <taxon>Bacillota</taxon>
        <taxon>Clostridia</taxon>
        <taxon>Lachnospirales</taxon>
        <taxon>Lachnospiraceae</taxon>
        <taxon>Fusicatenibacter</taxon>
    </lineage>
</organism>
<dbReference type="EMBL" id="JAJEPR010000008">
    <property type="protein sequence ID" value="MCC2189559.1"/>
    <property type="molecule type" value="Genomic_DNA"/>
</dbReference>
<dbReference type="SMART" id="SM00530">
    <property type="entry name" value="HTH_XRE"/>
    <property type="match status" value="1"/>
</dbReference>
<dbReference type="PROSITE" id="PS50943">
    <property type="entry name" value="HTH_CROC1"/>
    <property type="match status" value="1"/>
</dbReference>
<feature type="domain" description="HTH cro/C1-type" evidence="1">
    <location>
        <begin position="39"/>
        <end position="93"/>
    </location>
</feature>
<keyword evidence="3" id="KW-1185">Reference proteome</keyword>
<reference evidence="2 3" key="1">
    <citation type="submission" date="2021-10" db="EMBL/GenBank/DDBJ databases">
        <title>Anaerobic single-cell dispensing facilitates the cultivation of human gut bacteria.</title>
        <authorList>
            <person name="Afrizal A."/>
        </authorList>
    </citation>
    <scope>NUCLEOTIDE SEQUENCE [LARGE SCALE GENOMIC DNA]</scope>
    <source>
        <strain evidence="2 3">CLA-AA-H277</strain>
    </source>
</reference>
<protein>
    <submittedName>
        <fullName evidence="2">Helix-turn-helix domain-containing protein</fullName>
    </submittedName>
</protein>
<dbReference type="RefSeq" id="WP_178044795.1">
    <property type="nucleotide sequence ID" value="NZ_JAJEPR010000008.1"/>
</dbReference>
<name>A0AAE3DSG7_9FIRM</name>